<dbReference type="PANTHER" id="PTHR23342:SF0">
    <property type="entry name" value="N-ACETYLGLUTAMATE SYNTHASE, MITOCHONDRIAL"/>
    <property type="match status" value="1"/>
</dbReference>
<proteinExistence type="predicted"/>
<accession>A0ABQ0CGA9</accession>
<dbReference type="PANTHER" id="PTHR23342">
    <property type="entry name" value="N-ACETYLGLUTAMATE SYNTHASE"/>
    <property type="match status" value="1"/>
</dbReference>
<dbReference type="SUPFAM" id="SSF53633">
    <property type="entry name" value="Carbamate kinase-like"/>
    <property type="match status" value="1"/>
</dbReference>
<dbReference type="InterPro" id="IPR036393">
    <property type="entry name" value="AceGlu_kinase-like_sf"/>
</dbReference>
<evidence type="ECO:0000313" key="4">
    <source>
        <dbReference type="Proteomes" id="UP001562357"/>
    </source>
</evidence>
<evidence type="ECO:0000256" key="1">
    <source>
        <dbReference type="ARBA" id="ARBA00022679"/>
    </source>
</evidence>
<name>A0ABQ0CGA9_9HYPO</name>
<dbReference type="InterPro" id="IPR001048">
    <property type="entry name" value="Asp/Glu/Uridylate_kinase"/>
</dbReference>
<protein>
    <submittedName>
        <fullName evidence="3">Protein arg-6, mitochondrial</fullName>
    </submittedName>
</protein>
<sequence>MLSAPWRGLALRAVAKRIPSAVPKTSRTLLNRNLNKVPNTSTFRYSSTAGNATREIKRESQQWLKLFSSAQNFCVLKVGGAILTEHLDELCRSLLFLYELGLYPVIVHGAGPQLNRLLEEAGVEPQFSEGIRITDAKTLGVARKLFREENLKLTDKLDQLGVATRSLSGVFMADYLDKEKWGYVGKVSKVNAAAIS</sequence>
<dbReference type="Pfam" id="PF00696">
    <property type="entry name" value="AA_kinase"/>
    <property type="match status" value="1"/>
</dbReference>
<evidence type="ECO:0000313" key="3">
    <source>
        <dbReference type="EMBL" id="GAB0132484.1"/>
    </source>
</evidence>
<gene>
    <name evidence="3" type="primary">g918</name>
    <name evidence="3" type="ORF">EsDP_00000918</name>
</gene>
<dbReference type="EMBL" id="BAAFGZ010000018">
    <property type="protein sequence ID" value="GAB0132484.1"/>
    <property type="molecule type" value="Genomic_DNA"/>
</dbReference>
<dbReference type="Gene3D" id="3.40.1160.10">
    <property type="entry name" value="Acetylglutamate kinase-like"/>
    <property type="match status" value="1"/>
</dbReference>
<keyword evidence="1" id="KW-0808">Transferase</keyword>
<reference evidence="4" key="1">
    <citation type="submission" date="2024-06" db="EMBL/GenBank/DDBJ databases">
        <title>Draft Genome Sequences of Epichloe bromicola Strains Isolated from Elymus ciliaris.</title>
        <authorList>
            <consortium name="Epichloe bromicola genome sequencing consortium"/>
            <person name="Miura A."/>
            <person name="Imano S."/>
            <person name="Ashida A."/>
            <person name="Sato I."/>
            <person name="Chiba S."/>
            <person name="Tanaka A."/>
            <person name="Camagna M."/>
            <person name="Takemoto D."/>
        </authorList>
    </citation>
    <scope>NUCLEOTIDE SEQUENCE [LARGE SCALE GENOMIC DNA]</scope>
    <source>
        <strain evidence="4">DP</strain>
    </source>
</reference>
<dbReference type="Proteomes" id="UP001562357">
    <property type="component" value="Unassembled WGS sequence"/>
</dbReference>
<comment type="caution">
    <text evidence="3">The sequence shown here is derived from an EMBL/GenBank/DDBJ whole genome shotgun (WGS) entry which is preliminary data.</text>
</comment>
<keyword evidence="4" id="KW-1185">Reference proteome</keyword>
<organism evidence="3 4">
    <name type="scientific">Epichloe bromicola</name>
    <dbReference type="NCBI Taxonomy" id="79588"/>
    <lineage>
        <taxon>Eukaryota</taxon>
        <taxon>Fungi</taxon>
        <taxon>Dikarya</taxon>
        <taxon>Ascomycota</taxon>
        <taxon>Pezizomycotina</taxon>
        <taxon>Sordariomycetes</taxon>
        <taxon>Hypocreomycetidae</taxon>
        <taxon>Hypocreales</taxon>
        <taxon>Clavicipitaceae</taxon>
        <taxon>Epichloe</taxon>
    </lineage>
</organism>
<evidence type="ECO:0000259" key="2">
    <source>
        <dbReference type="Pfam" id="PF00696"/>
    </source>
</evidence>
<feature type="domain" description="Aspartate/glutamate/uridylate kinase" evidence="2">
    <location>
        <begin position="73"/>
        <end position="195"/>
    </location>
</feature>